<accession>A0A1X0QEN7</accession>
<dbReference type="AlphaFoldDB" id="A0A1X0QEN7"/>
<organism evidence="1 2">
    <name type="scientific">Hepatospora eriocheir</name>
    <dbReference type="NCBI Taxonomy" id="1081669"/>
    <lineage>
        <taxon>Eukaryota</taxon>
        <taxon>Fungi</taxon>
        <taxon>Fungi incertae sedis</taxon>
        <taxon>Microsporidia</taxon>
        <taxon>Hepatosporidae</taxon>
        <taxon>Hepatospora</taxon>
    </lineage>
</organism>
<keyword evidence="2" id="KW-1185">Reference proteome</keyword>
<comment type="caution">
    <text evidence="1">The sequence shown here is derived from an EMBL/GenBank/DDBJ whole genome shotgun (WGS) entry which is preliminary data.</text>
</comment>
<proteinExistence type="predicted"/>
<gene>
    <name evidence="1" type="ORF">HERIO_37</name>
</gene>
<dbReference type="EMBL" id="LVKB01000001">
    <property type="protein sequence ID" value="ORD98135.1"/>
    <property type="molecule type" value="Genomic_DNA"/>
</dbReference>
<sequence>MIFIFTIRANQIDQILDLNKIDNSYDNNNPNNIDLYCYSDLLNSSEMDDTPSDEKLIPIISNENNNSSIIFYGYENPVVTQPLKEIITEETEPCNTIETNNNGVISLFCSDNENYELVENSNTK</sequence>
<name>A0A1X0QEN7_9MICR</name>
<reference evidence="1 2" key="1">
    <citation type="journal article" date="2017" name="Environ. Microbiol.">
        <title>Decay of the glycolytic pathway and adaptation to intranuclear parasitism within Enterocytozoonidae microsporidia.</title>
        <authorList>
            <person name="Wiredu Boakye D."/>
            <person name="Jaroenlak P."/>
            <person name="Prachumwat A."/>
            <person name="Williams T.A."/>
            <person name="Bateman K.S."/>
            <person name="Itsathitphaisarn O."/>
            <person name="Sritunyalucksana K."/>
            <person name="Paszkiewicz K.H."/>
            <person name="Moore K.A."/>
            <person name="Stentiford G.D."/>
            <person name="Williams B.A."/>
        </authorList>
    </citation>
    <scope>NUCLEOTIDE SEQUENCE [LARGE SCALE GENOMIC DNA]</scope>
    <source>
        <strain evidence="1 2">GB1</strain>
    </source>
</reference>
<evidence type="ECO:0000313" key="2">
    <source>
        <dbReference type="Proteomes" id="UP000192356"/>
    </source>
</evidence>
<dbReference type="VEuPathDB" id="MicrosporidiaDB:A0H76_405"/>
<dbReference type="VEuPathDB" id="MicrosporidiaDB:HERIO_37"/>
<dbReference type="Proteomes" id="UP000192356">
    <property type="component" value="Unassembled WGS sequence"/>
</dbReference>
<evidence type="ECO:0000313" key="1">
    <source>
        <dbReference type="EMBL" id="ORD98135.1"/>
    </source>
</evidence>
<protein>
    <submittedName>
        <fullName evidence="1">Uncharacterized protein</fullName>
    </submittedName>
</protein>